<dbReference type="RefSeq" id="YP_009665749.1">
    <property type="nucleotide sequence ID" value="NC_043261.1"/>
</dbReference>
<accession>D5MCP6</accession>
<name>D5MCP6_9VIRU</name>
<dbReference type="EMBL" id="Z31378">
    <property type="protein sequence ID" value="CBL51708.1"/>
    <property type="molecule type" value="Genomic_DNA"/>
</dbReference>
<reference evidence="1" key="3">
    <citation type="journal article" date="2002" name="J. Gen. Virol.">
        <title>Characterization of Chelonus inanitus polydnavirus segments: sequences and analysis, excision site and demonstration of clustering.</title>
        <authorList>
            <person name="Wyder S."/>
            <person name="Tschannen A."/>
            <person name="Hochuli A."/>
            <person name="Gruber A."/>
            <person name="Saladin V."/>
            <person name="Zumbach S."/>
            <person name="Lanzrein B."/>
        </authorList>
    </citation>
    <scope>NUCLEOTIDE SEQUENCE</scope>
</reference>
<organism evidence="1">
    <name type="scientific">Bracoviriform inaniti</name>
    <dbReference type="NCBI Taxonomy" id="36344"/>
    <lineage>
        <taxon>Viruses</taxon>
        <taxon>Viruses incertae sedis</taxon>
        <taxon>Polydnaviriformidae</taxon>
        <taxon>Bracoviriform</taxon>
    </lineage>
</organism>
<reference evidence="1" key="1">
    <citation type="journal article" date="1994" name="J. Gen. Virol.">
        <title>Polydnavirus of the parasitic wasp Chelonus inanitus (Braconidae): characterization, genome organization and time point of replication.</title>
        <authorList>
            <person name="Albrecht U."/>
            <person name="Wyler T."/>
            <person name="Pfister-Wilhelm R."/>
            <person name="Gruber A."/>
            <person name="Stettler P."/>
            <person name="Heiniger P."/>
            <person name="Kurt E."/>
            <person name="Schuemperli D."/>
            <person name="Lanzrein B."/>
        </authorList>
    </citation>
    <scope>NUCLEOTIDE SEQUENCE</scope>
</reference>
<sequence length="109" mass="12941">MDSLGWPAWVSFEEDRLFKILINNEIDYSGKYYVPANQPVDGNFNKMDLFEVYVRIVEAKPTEIWGYIPPDVFHVIVQIAMIRVERRLQRLNNFFFGYTDLPLTSLFEE</sequence>
<evidence type="ECO:0000313" key="1">
    <source>
        <dbReference type="EMBL" id="CBL51708.1"/>
    </source>
</evidence>
<proteinExistence type="predicted"/>
<dbReference type="GeneID" id="40525905"/>
<reference evidence="1" key="2">
    <citation type="journal article" date="1999" name="J. Gen. Virol.">
        <title>Presence of polydnavirus transcripts in an egg-larval parasitoid and its lepidopterous host.</title>
        <authorList>
            <person name="Johner A."/>
            <person name="Stettler P."/>
            <person name="Gruber A."/>
            <person name="Lanzrein B."/>
        </authorList>
    </citation>
    <scope>NUCLEOTIDE SEQUENCE</scope>
</reference>
<protein>
    <submittedName>
        <fullName evidence="1">Putative CiV16.8g6 protein</fullName>
    </submittedName>
</protein>
<dbReference type="KEGG" id="vg:40525905"/>